<comment type="caution">
    <text evidence="1">The sequence shown here is derived from an EMBL/GenBank/DDBJ whole genome shotgun (WGS) entry which is preliminary data.</text>
</comment>
<proteinExistence type="predicted"/>
<dbReference type="Proteomes" id="UP000799755">
    <property type="component" value="Unassembled WGS sequence"/>
</dbReference>
<gene>
    <name evidence="1" type="ORF">BDR25DRAFT_253097</name>
</gene>
<accession>A0ACB6R8L0</accession>
<name>A0ACB6R8L0_9PLEO</name>
<evidence type="ECO:0000313" key="2">
    <source>
        <dbReference type="Proteomes" id="UP000799755"/>
    </source>
</evidence>
<evidence type="ECO:0000313" key="1">
    <source>
        <dbReference type="EMBL" id="KAF2475654.1"/>
    </source>
</evidence>
<dbReference type="EMBL" id="MU003495">
    <property type="protein sequence ID" value="KAF2475654.1"/>
    <property type="molecule type" value="Genomic_DNA"/>
</dbReference>
<sequence length="467" mass="52515">MAAQRQPTGRPTTPTSAHSHPNPTPTGSPRQNAAVELQDKPMFQPEDEEAKRSLQRESERQTWFQSKANEYLNIPNGYLKVAVLIIRWHEGIDEFKEGHDQEIARLQGILETKFNYQCDIARLENSRNPQVDLKLEILQHIRKHDGPNNLLIIYYTGHGQVIVDHDESRLELSATHNAEQRKGAYIPTAFWDKAEAPLKEDAVGDVLSILDCCFASSAALKNRAEEFRTYQLLAASAVESPTNEPGKNSFTTALIDSLEELLDEYKKECFPVTKLVEKINMKRTRSPALIWDRLRRYKRNVNLAPLDPKPTQERERSFQGGDPERSSLSLRLSLTANDLTKKQIESLAEHLPHACRKSKVPIRQIDWVKMETTRRPSRSFRGVVAAISAGYRFQRMSGMGNIGKEQPDGSLMSPVSLRRKRERGSGSSLSRSKRHASSSDGTLLSTPPTPISPRSSGTVGDGRSSSE</sequence>
<keyword evidence="2" id="KW-1185">Reference proteome</keyword>
<organism evidence="1 2">
    <name type="scientific">Lindgomyces ingoldianus</name>
    <dbReference type="NCBI Taxonomy" id="673940"/>
    <lineage>
        <taxon>Eukaryota</taxon>
        <taxon>Fungi</taxon>
        <taxon>Dikarya</taxon>
        <taxon>Ascomycota</taxon>
        <taxon>Pezizomycotina</taxon>
        <taxon>Dothideomycetes</taxon>
        <taxon>Pleosporomycetidae</taxon>
        <taxon>Pleosporales</taxon>
        <taxon>Lindgomycetaceae</taxon>
        <taxon>Lindgomyces</taxon>
    </lineage>
</organism>
<protein>
    <submittedName>
        <fullName evidence="1">Uncharacterized protein</fullName>
    </submittedName>
</protein>
<reference evidence="1" key="1">
    <citation type="journal article" date="2020" name="Stud. Mycol.">
        <title>101 Dothideomycetes genomes: a test case for predicting lifestyles and emergence of pathogens.</title>
        <authorList>
            <person name="Haridas S."/>
            <person name="Albert R."/>
            <person name="Binder M."/>
            <person name="Bloem J."/>
            <person name="Labutti K."/>
            <person name="Salamov A."/>
            <person name="Andreopoulos B."/>
            <person name="Baker S."/>
            <person name="Barry K."/>
            <person name="Bills G."/>
            <person name="Bluhm B."/>
            <person name="Cannon C."/>
            <person name="Castanera R."/>
            <person name="Culley D."/>
            <person name="Daum C."/>
            <person name="Ezra D."/>
            <person name="Gonzalez J."/>
            <person name="Henrissat B."/>
            <person name="Kuo A."/>
            <person name="Liang C."/>
            <person name="Lipzen A."/>
            <person name="Lutzoni F."/>
            <person name="Magnuson J."/>
            <person name="Mondo S."/>
            <person name="Nolan M."/>
            <person name="Ohm R."/>
            <person name="Pangilinan J."/>
            <person name="Park H.-J."/>
            <person name="Ramirez L."/>
            <person name="Alfaro M."/>
            <person name="Sun H."/>
            <person name="Tritt A."/>
            <person name="Yoshinaga Y."/>
            <person name="Zwiers L.-H."/>
            <person name="Turgeon B."/>
            <person name="Goodwin S."/>
            <person name="Spatafora J."/>
            <person name="Crous P."/>
            <person name="Grigoriev I."/>
        </authorList>
    </citation>
    <scope>NUCLEOTIDE SEQUENCE</scope>
    <source>
        <strain evidence="1">ATCC 200398</strain>
    </source>
</reference>